<dbReference type="GO" id="GO:0005524">
    <property type="term" value="F:ATP binding"/>
    <property type="evidence" value="ECO:0007669"/>
    <property type="project" value="UniProtKB-KW"/>
</dbReference>
<dbReference type="PANTHER" id="PTHR46743:SF2">
    <property type="entry name" value="TEICHOIC ACIDS EXPORT ATP-BINDING PROTEIN TAGH"/>
    <property type="match status" value="1"/>
</dbReference>
<evidence type="ECO:0000313" key="7">
    <source>
        <dbReference type="Proteomes" id="UP000297318"/>
    </source>
</evidence>
<keyword evidence="7" id="KW-1185">Reference proteome</keyword>
<evidence type="ECO:0000259" key="5">
    <source>
        <dbReference type="PROSITE" id="PS50893"/>
    </source>
</evidence>
<dbReference type="Gene3D" id="3.40.50.300">
    <property type="entry name" value="P-loop containing nucleotide triphosphate hydrolases"/>
    <property type="match status" value="1"/>
</dbReference>
<protein>
    <submittedName>
        <fullName evidence="6">Teichoic acid export ATP-binding protein TagH</fullName>
    </submittedName>
</protein>
<dbReference type="SMART" id="SM00382">
    <property type="entry name" value="AAA"/>
    <property type="match status" value="1"/>
</dbReference>
<keyword evidence="4 6" id="KW-0067">ATP-binding</keyword>
<evidence type="ECO:0000256" key="3">
    <source>
        <dbReference type="ARBA" id="ARBA00022741"/>
    </source>
</evidence>
<keyword evidence="3" id="KW-0547">Nucleotide-binding</keyword>
<dbReference type="OrthoDB" id="9778870at2"/>
<dbReference type="SUPFAM" id="SSF52540">
    <property type="entry name" value="P-loop containing nucleoside triphosphate hydrolases"/>
    <property type="match status" value="1"/>
</dbReference>
<evidence type="ECO:0000256" key="1">
    <source>
        <dbReference type="ARBA" id="ARBA00005417"/>
    </source>
</evidence>
<name>A0A4Z1E3L6_9MICO</name>
<dbReference type="InterPro" id="IPR003439">
    <property type="entry name" value="ABC_transporter-like_ATP-bd"/>
</dbReference>
<dbReference type="CDD" id="cd03220">
    <property type="entry name" value="ABC_KpsT_Wzt"/>
    <property type="match status" value="1"/>
</dbReference>
<dbReference type="EMBL" id="RHPJ01000001">
    <property type="protein sequence ID" value="TGO06695.1"/>
    <property type="molecule type" value="Genomic_DNA"/>
</dbReference>
<sequence length="307" mass="32235">MPRRDAGSHPAGGTDAPVHVVVDNVHVRYTTPSSAATARAQVSLPRRALHRLVGSSPSVLVRALAGVSLVVHAGEAVGVVGLNGSGKSTLLRVVAGLERPARGTVLASSVPLLLGVNAAMLTELSGRENVRLGCLAMGMSPAEATAALPDVVELAGIGAAIDHPMRTYSTGMGARLRFAIAAASNPEVLLIDEALGAGDAAFKERSQDRMSALRGNAGCVLLVSHAAQTIEETCTRAVWLHQGRVVLDGEAEDVARRYRWFAWQLAQGEEAKAAGLLEEAYRDGTDTDVRLDLRGTAQHQVRRRGGR</sequence>
<dbReference type="PANTHER" id="PTHR46743">
    <property type="entry name" value="TEICHOIC ACIDS EXPORT ATP-BINDING PROTEIN TAGH"/>
    <property type="match status" value="1"/>
</dbReference>
<dbReference type="PROSITE" id="PS50893">
    <property type="entry name" value="ABC_TRANSPORTER_2"/>
    <property type="match status" value="1"/>
</dbReference>
<dbReference type="GO" id="GO:0016020">
    <property type="term" value="C:membrane"/>
    <property type="evidence" value="ECO:0007669"/>
    <property type="project" value="InterPro"/>
</dbReference>
<accession>A0A4Z1E3L6</accession>
<dbReference type="GO" id="GO:0140359">
    <property type="term" value="F:ABC-type transporter activity"/>
    <property type="evidence" value="ECO:0007669"/>
    <property type="project" value="InterPro"/>
</dbReference>
<organism evidence="6 7">
    <name type="scientific">Serinibacter arcticus</name>
    <dbReference type="NCBI Taxonomy" id="1655435"/>
    <lineage>
        <taxon>Bacteria</taxon>
        <taxon>Bacillati</taxon>
        <taxon>Actinomycetota</taxon>
        <taxon>Actinomycetes</taxon>
        <taxon>Micrococcales</taxon>
        <taxon>Beutenbergiaceae</taxon>
        <taxon>Serinibacter</taxon>
    </lineage>
</organism>
<gene>
    <name evidence="6" type="ORF">SERN_0887</name>
</gene>
<proteinExistence type="inferred from homology"/>
<dbReference type="GO" id="GO:0016887">
    <property type="term" value="F:ATP hydrolysis activity"/>
    <property type="evidence" value="ECO:0007669"/>
    <property type="project" value="InterPro"/>
</dbReference>
<feature type="domain" description="ABC transporter" evidence="5">
    <location>
        <begin position="44"/>
        <end position="267"/>
    </location>
</feature>
<dbReference type="InterPro" id="IPR015860">
    <property type="entry name" value="ABC_transpr_TagH-like"/>
</dbReference>
<comment type="similarity">
    <text evidence="1">Belongs to the ABC transporter superfamily.</text>
</comment>
<dbReference type="InterPro" id="IPR027417">
    <property type="entry name" value="P-loop_NTPase"/>
</dbReference>
<dbReference type="Pfam" id="PF00005">
    <property type="entry name" value="ABC_tran"/>
    <property type="match status" value="1"/>
</dbReference>
<reference evidence="6 7" key="1">
    <citation type="submission" date="2018-11" db="EMBL/GenBank/DDBJ databases">
        <title>Complete genome sequencing of the Actinobacteria Serinibacter sp. K3-2.</title>
        <authorList>
            <person name="Rakitin A.L."/>
            <person name="Beletsky A.V."/>
            <person name="Mardanov A.V."/>
            <person name="Ravin N.V."/>
            <person name="Gromova A.S."/>
            <person name="Filippova S.N."/>
            <person name="Gal'Chenko V.F."/>
        </authorList>
    </citation>
    <scope>NUCLEOTIDE SEQUENCE [LARGE SCALE GENOMIC DNA]</scope>
    <source>
        <strain evidence="6 7">K3-2</strain>
    </source>
</reference>
<keyword evidence="2" id="KW-0813">Transport</keyword>
<evidence type="ECO:0000313" key="6">
    <source>
        <dbReference type="EMBL" id="TGO06695.1"/>
    </source>
</evidence>
<evidence type="ECO:0000256" key="4">
    <source>
        <dbReference type="ARBA" id="ARBA00022840"/>
    </source>
</evidence>
<comment type="caution">
    <text evidence="6">The sequence shown here is derived from an EMBL/GenBank/DDBJ whole genome shotgun (WGS) entry which is preliminary data.</text>
</comment>
<dbReference type="AlphaFoldDB" id="A0A4Z1E3L6"/>
<evidence type="ECO:0000256" key="2">
    <source>
        <dbReference type="ARBA" id="ARBA00022448"/>
    </source>
</evidence>
<dbReference type="InterPro" id="IPR050683">
    <property type="entry name" value="Bact_Polysacc_Export_ATP-bd"/>
</dbReference>
<dbReference type="Proteomes" id="UP000297318">
    <property type="component" value="Unassembled WGS sequence"/>
</dbReference>
<dbReference type="InterPro" id="IPR003593">
    <property type="entry name" value="AAA+_ATPase"/>
</dbReference>